<protein>
    <recommendedName>
        <fullName evidence="4">Efflux transporter periplasmic adaptor subunit</fullName>
    </recommendedName>
</protein>
<keyword evidence="3" id="KW-1185">Reference proteome</keyword>
<dbReference type="Proteomes" id="UP001279681">
    <property type="component" value="Unassembled WGS sequence"/>
</dbReference>
<accession>A0ABU4W7V8</accession>
<proteinExistence type="predicted"/>
<organism evidence="2 3">
    <name type="scientific">Candidatus Cetobacterium colombiensis</name>
    <dbReference type="NCBI Taxonomy" id="3073100"/>
    <lineage>
        <taxon>Bacteria</taxon>
        <taxon>Fusobacteriati</taxon>
        <taxon>Fusobacteriota</taxon>
        <taxon>Fusobacteriia</taxon>
        <taxon>Fusobacteriales</taxon>
        <taxon>Fusobacteriaceae</taxon>
        <taxon>Cetobacterium</taxon>
    </lineage>
</organism>
<evidence type="ECO:0008006" key="4">
    <source>
        <dbReference type="Google" id="ProtNLM"/>
    </source>
</evidence>
<sequence length="63" mass="6869">MKKVILASVFFSLFFVGCSSSEPKEEPVEEVAVIQTTTNGKEMVVAPIEPGEEVTVVTPRLDK</sequence>
<keyword evidence="1" id="KW-0732">Signal</keyword>
<comment type="caution">
    <text evidence="2">The sequence shown here is derived from an EMBL/GenBank/DDBJ whole genome shotgun (WGS) entry which is preliminary data.</text>
</comment>
<evidence type="ECO:0000256" key="1">
    <source>
        <dbReference type="SAM" id="SignalP"/>
    </source>
</evidence>
<gene>
    <name evidence="2" type="ORF">RFV38_01175</name>
</gene>
<evidence type="ECO:0000313" key="2">
    <source>
        <dbReference type="EMBL" id="MDX8335122.1"/>
    </source>
</evidence>
<reference evidence="3" key="1">
    <citation type="submission" date="2023-07" db="EMBL/GenBank/DDBJ databases">
        <authorList>
            <person name="Colorado M.A."/>
            <person name="Villamil L.M."/>
            <person name="Melo J.F."/>
            <person name="Rodriguez J.A."/>
            <person name="Ruiz R.Y."/>
        </authorList>
    </citation>
    <scope>NUCLEOTIDE SEQUENCE [LARGE SCALE GENOMIC DNA]</scope>
    <source>
        <strain evidence="3">C33</strain>
    </source>
</reference>
<dbReference type="PROSITE" id="PS51257">
    <property type="entry name" value="PROKAR_LIPOPROTEIN"/>
    <property type="match status" value="1"/>
</dbReference>
<dbReference type="RefSeq" id="WP_320312532.1">
    <property type="nucleotide sequence ID" value="NZ_JAVIKH010000001.1"/>
</dbReference>
<feature type="signal peptide" evidence="1">
    <location>
        <begin position="1"/>
        <end position="21"/>
    </location>
</feature>
<feature type="chain" id="PRO_5045764828" description="Efflux transporter periplasmic adaptor subunit" evidence="1">
    <location>
        <begin position="22"/>
        <end position="63"/>
    </location>
</feature>
<dbReference type="EMBL" id="JAVIKH010000001">
    <property type="protein sequence ID" value="MDX8335122.1"/>
    <property type="molecule type" value="Genomic_DNA"/>
</dbReference>
<evidence type="ECO:0000313" key="3">
    <source>
        <dbReference type="Proteomes" id="UP001279681"/>
    </source>
</evidence>
<name>A0ABU4W7V8_9FUSO</name>